<dbReference type="GO" id="GO:0003735">
    <property type="term" value="F:structural constituent of ribosome"/>
    <property type="evidence" value="ECO:0007669"/>
    <property type="project" value="InterPro"/>
</dbReference>
<dbReference type="GO" id="GO:0005763">
    <property type="term" value="C:mitochondrial small ribosomal subunit"/>
    <property type="evidence" value="ECO:0007669"/>
    <property type="project" value="TreeGrafter"/>
</dbReference>
<dbReference type="PANTHER" id="PTHR13490">
    <property type="entry name" value="MITOCHONDRIAL 28S RIBOSOMAL PROTEIN S28"/>
    <property type="match status" value="1"/>
</dbReference>
<keyword evidence="2" id="KW-0687">Ribonucleoprotein</keyword>
<dbReference type="InterPro" id="IPR039848">
    <property type="entry name" value="Ribosomal_mS35_mt"/>
</dbReference>
<dbReference type="STRING" id="456900.A0A195CBH1"/>
<sequence length="331" mass="38424">MLLLKRGCEVNFTQSLPKMLRLLAAYSSASESNEQEQFRVLQLYPQKKAFKQEKQKIQHINVPPPRSTEMPVDQDWPSVWPGARTFHPASVPLPLRQGYNEKGEPPGKYANAELMKIPNFLHLTPPAIRRHCEALKQFCTKWPTGLETEEKCMKHFPVEIITSDYCYSSPTIRDPLARIVSLRVRMSSLHLDAHAKDKLLRLLGNKYNPDTDLITITADRCPTKKQNLEYVWYLLTAVYHESWRVELWEAEKSVADMEYYDWDTSPSRTNLVTLYKWPEPPTDYDYETIPHATEYKIAVSDLINNGEDEYSVNKYKEAVKNLLNLKCDNKG</sequence>
<feature type="domain" description="Small ribosomal subunit protein mS35 mitochondrial conserved" evidence="1">
    <location>
        <begin position="174"/>
        <end position="242"/>
    </location>
</feature>
<gene>
    <name evidence="2" type="ORF">ALC62_11391</name>
</gene>
<dbReference type="GO" id="GO:0032543">
    <property type="term" value="P:mitochondrial translation"/>
    <property type="evidence" value="ECO:0007669"/>
    <property type="project" value="InterPro"/>
</dbReference>
<reference evidence="2 3" key="1">
    <citation type="submission" date="2016-03" db="EMBL/GenBank/DDBJ databases">
        <title>Cyphomyrmex costatus WGS genome.</title>
        <authorList>
            <person name="Nygaard S."/>
            <person name="Hu H."/>
            <person name="Boomsma J."/>
            <person name="Zhang G."/>
        </authorList>
    </citation>
    <scope>NUCLEOTIDE SEQUENCE [LARGE SCALE GENOMIC DNA]</scope>
    <source>
        <strain evidence="2">MS0001</strain>
        <tissue evidence="2">Whole body</tissue>
    </source>
</reference>
<keyword evidence="3" id="KW-1185">Reference proteome</keyword>
<dbReference type="Pfam" id="PF10213">
    <property type="entry name" value="MRP-S28"/>
    <property type="match status" value="1"/>
</dbReference>
<dbReference type="AlphaFoldDB" id="A0A195CBH1"/>
<dbReference type="KEGG" id="ccoa:108777876"/>
<evidence type="ECO:0000313" key="2">
    <source>
        <dbReference type="EMBL" id="KYM98045.1"/>
    </source>
</evidence>
<protein>
    <submittedName>
        <fullName evidence="2">28S ribosomal protein S35, mitochondrial</fullName>
    </submittedName>
</protein>
<dbReference type="Proteomes" id="UP000078542">
    <property type="component" value="Unassembled WGS sequence"/>
</dbReference>
<evidence type="ECO:0000259" key="1">
    <source>
        <dbReference type="Pfam" id="PF10213"/>
    </source>
</evidence>
<name>A0A195CBH1_9HYME</name>
<evidence type="ECO:0000313" key="3">
    <source>
        <dbReference type="Proteomes" id="UP000078542"/>
    </source>
</evidence>
<organism evidence="2 3">
    <name type="scientific">Cyphomyrmex costatus</name>
    <dbReference type="NCBI Taxonomy" id="456900"/>
    <lineage>
        <taxon>Eukaryota</taxon>
        <taxon>Metazoa</taxon>
        <taxon>Ecdysozoa</taxon>
        <taxon>Arthropoda</taxon>
        <taxon>Hexapoda</taxon>
        <taxon>Insecta</taxon>
        <taxon>Pterygota</taxon>
        <taxon>Neoptera</taxon>
        <taxon>Endopterygota</taxon>
        <taxon>Hymenoptera</taxon>
        <taxon>Apocrita</taxon>
        <taxon>Aculeata</taxon>
        <taxon>Formicoidea</taxon>
        <taxon>Formicidae</taxon>
        <taxon>Myrmicinae</taxon>
        <taxon>Cyphomyrmex</taxon>
    </lineage>
</organism>
<dbReference type="OrthoDB" id="283424at2759"/>
<dbReference type="InterPro" id="IPR019349">
    <property type="entry name" value="Ribosomal_mS35_mit"/>
</dbReference>
<proteinExistence type="predicted"/>
<keyword evidence="2" id="KW-0689">Ribosomal protein</keyword>
<accession>A0A195CBH1</accession>
<dbReference type="EMBL" id="KQ978023">
    <property type="protein sequence ID" value="KYM98045.1"/>
    <property type="molecule type" value="Genomic_DNA"/>
</dbReference>
<dbReference type="PANTHER" id="PTHR13490:SF0">
    <property type="entry name" value="SMALL RIBOSOMAL SUBUNIT PROTEIN MS35"/>
    <property type="match status" value="1"/>
</dbReference>